<feature type="compositionally biased region" description="Pro residues" evidence="2">
    <location>
        <begin position="1"/>
        <end position="17"/>
    </location>
</feature>
<reference evidence="4" key="1">
    <citation type="journal article" date="2021" name="Proc. Natl. Acad. Sci. U.S.A.">
        <title>Three genomes in the algal genus Volvox reveal the fate of a haploid sex-determining region after a transition to homothallism.</title>
        <authorList>
            <person name="Yamamoto K."/>
            <person name="Hamaji T."/>
            <person name="Kawai-Toyooka H."/>
            <person name="Matsuzaki R."/>
            <person name="Takahashi F."/>
            <person name="Nishimura Y."/>
            <person name="Kawachi M."/>
            <person name="Noguchi H."/>
            <person name="Minakuchi Y."/>
            <person name="Umen J.G."/>
            <person name="Toyoda A."/>
            <person name="Nozaki H."/>
        </authorList>
    </citation>
    <scope>NUCLEOTIDE SEQUENCE</scope>
    <source>
        <strain evidence="4">NIES-3785</strain>
    </source>
</reference>
<dbReference type="EMBL" id="BNCQ01000042">
    <property type="protein sequence ID" value="GIM12190.1"/>
    <property type="molecule type" value="Genomic_DNA"/>
</dbReference>
<feature type="domain" description="Peptidase C1A papain C-terminal" evidence="3">
    <location>
        <begin position="86"/>
        <end position="321"/>
    </location>
</feature>
<feature type="region of interest" description="Disordered" evidence="2">
    <location>
        <begin position="1"/>
        <end position="79"/>
    </location>
</feature>
<dbReference type="Gene3D" id="3.90.70.10">
    <property type="entry name" value="Cysteine proteinases"/>
    <property type="match status" value="1"/>
</dbReference>
<dbReference type="GO" id="GO:0006508">
    <property type="term" value="P:proteolysis"/>
    <property type="evidence" value="ECO:0007669"/>
    <property type="project" value="InterPro"/>
</dbReference>
<dbReference type="InterPro" id="IPR000668">
    <property type="entry name" value="Peptidase_C1A_C"/>
</dbReference>
<dbReference type="PANTHER" id="PTHR12411">
    <property type="entry name" value="CYSTEINE PROTEASE FAMILY C1-RELATED"/>
    <property type="match status" value="1"/>
</dbReference>
<evidence type="ECO:0000259" key="3">
    <source>
        <dbReference type="SMART" id="SM00645"/>
    </source>
</evidence>
<protein>
    <recommendedName>
        <fullName evidence="3">Peptidase C1A papain C-terminal domain-containing protein</fullName>
    </recommendedName>
</protein>
<feature type="non-terminal residue" evidence="4">
    <location>
        <position position="329"/>
    </location>
</feature>
<sequence>PPPPPSPSPPSPSPPEPWRSIPSFGPGTLQPALGKSDLRWGRRWKPPSPPPPPPLQPLAPPAGPPGNDLQRSGDSDESLAAAAPMFPATWDARNKTLTGGRRIISSVKNQYSCNACVSFAVIAAAETAFAKGRGVNAAWVDFSEHRLFFCDSQQAVRPASCSLGWSVSDALAALQRSGVYLECCWNYLPGKGASFCNRPSSCSTQRPGSDCKPVPGRWVVQKVNWGSAEAANTSAAKDMVMNSGSAIACFREYADMTRNRGAIYRFQAGVAAKGYHCAQLIGWDDEEGYWLFKSSWGEDVGEEGFFKIGYGEVEVLVWGVYGVMWLDVE</sequence>
<dbReference type="GO" id="GO:0008234">
    <property type="term" value="F:cysteine-type peptidase activity"/>
    <property type="evidence" value="ECO:0007669"/>
    <property type="project" value="InterPro"/>
</dbReference>
<feature type="compositionally biased region" description="Pro residues" evidence="2">
    <location>
        <begin position="46"/>
        <end position="64"/>
    </location>
</feature>
<dbReference type="SMART" id="SM00645">
    <property type="entry name" value="Pept_C1"/>
    <property type="match status" value="1"/>
</dbReference>
<comment type="caution">
    <text evidence="4">The sequence shown here is derived from an EMBL/GenBank/DDBJ whole genome shotgun (WGS) entry which is preliminary data.</text>
</comment>
<dbReference type="SUPFAM" id="SSF54001">
    <property type="entry name" value="Cysteine proteinases"/>
    <property type="match status" value="1"/>
</dbReference>
<accession>A0A8J4GPC9</accession>
<evidence type="ECO:0000256" key="1">
    <source>
        <dbReference type="ARBA" id="ARBA00008455"/>
    </source>
</evidence>
<dbReference type="AlphaFoldDB" id="A0A8J4GPC9"/>
<proteinExistence type="inferred from homology"/>
<evidence type="ECO:0000256" key="2">
    <source>
        <dbReference type="SAM" id="MobiDB-lite"/>
    </source>
</evidence>
<evidence type="ECO:0000313" key="5">
    <source>
        <dbReference type="Proteomes" id="UP000722791"/>
    </source>
</evidence>
<dbReference type="InterPro" id="IPR038765">
    <property type="entry name" value="Papain-like_cys_pep_sf"/>
</dbReference>
<dbReference type="Pfam" id="PF00112">
    <property type="entry name" value="Peptidase_C1"/>
    <property type="match status" value="1"/>
</dbReference>
<name>A0A8J4GPC9_9CHLO</name>
<dbReference type="CDD" id="cd02619">
    <property type="entry name" value="Peptidase_C1"/>
    <property type="match status" value="1"/>
</dbReference>
<dbReference type="InterPro" id="IPR013128">
    <property type="entry name" value="Peptidase_C1A"/>
</dbReference>
<dbReference type="Proteomes" id="UP000722791">
    <property type="component" value="Unassembled WGS sequence"/>
</dbReference>
<evidence type="ECO:0000313" key="4">
    <source>
        <dbReference type="EMBL" id="GIM12190.1"/>
    </source>
</evidence>
<comment type="similarity">
    <text evidence="1">Belongs to the peptidase C1 family.</text>
</comment>
<gene>
    <name evidence="4" type="ORF">Vretimale_15570</name>
</gene>
<organism evidence="4 5">
    <name type="scientific">Volvox reticuliferus</name>
    <dbReference type="NCBI Taxonomy" id="1737510"/>
    <lineage>
        <taxon>Eukaryota</taxon>
        <taxon>Viridiplantae</taxon>
        <taxon>Chlorophyta</taxon>
        <taxon>core chlorophytes</taxon>
        <taxon>Chlorophyceae</taxon>
        <taxon>CS clade</taxon>
        <taxon>Chlamydomonadales</taxon>
        <taxon>Volvocaceae</taxon>
        <taxon>Volvox</taxon>
    </lineage>
</organism>